<feature type="transmembrane region" description="Helical" evidence="1">
    <location>
        <begin position="187"/>
        <end position="206"/>
    </location>
</feature>
<feature type="transmembrane region" description="Helical" evidence="1">
    <location>
        <begin position="155"/>
        <end position="175"/>
    </location>
</feature>
<organism evidence="2 3">
    <name type="scientific">Pedobacter rhodius</name>
    <dbReference type="NCBI Taxonomy" id="3004098"/>
    <lineage>
        <taxon>Bacteria</taxon>
        <taxon>Pseudomonadati</taxon>
        <taxon>Bacteroidota</taxon>
        <taxon>Sphingobacteriia</taxon>
        <taxon>Sphingobacteriales</taxon>
        <taxon>Sphingobacteriaceae</taxon>
        <taxon>Pedobacter</taxon>
    </lineage>
</organism>
<evidence type="ECO:0000313" key="3">
    <source>
        <dbReference type="Proteomes" id="UP001144341"/>
    </source>
</evidence>
<dbReference type="Proteomes" id="UP001144341">
    <property type="component" value="Unassembled WGS sequence"/>
</dbReference>
<feature type="transmembrane region" description="Helical" evidence="1">
    <location>
        <begin position="6"/>
        <end position="30"/>
    </location>
</feature>
<sequence>MTLNWIYFIGYFNLMLICSFFMSRCARYFYTYNKTIRKFSILDLQFPATPQSLKNLIEGIGLLEGVSKKVFNALRLQLIIDFFFMPGAYLSILFLCLKTASKSGPVGEVFFLVLAYAQLIAWFCDFVENVYLLFKIHAPDEMSKWFFNVYKVLEIAKWGLSSFGLFCSLSALLYFWLRGFFYVEHTIYLLVLIVEIVIFILANKLMNKPVLIEKLKKEGLSYHL</sequence>
<accession>A0ABT4KUH0</accession>
<evidence type="ECO:0000313" key="2">
    <source>
        <dbReference type="EMBL" id="MCZ4222570.1"/>
    </source>
</evidence>
<feature type="transmembrane region" description="Helical" evidence="1">
    <location>
        <begin position="78"/>
        <end position="97"/>
    </location>
</feature>
<reference evidence="2" key="1">
    <citation type="submission" date="2022-12" db="EMBL/GenBank/DDBJ databases">
        <title>Genome sequence of SJ11.</title>
        <authorList>
            <person name="Woo H."/>
        </authorList>
    </citation>
    <scope>NUCLEOTIDE SEQUENCE</scope>
    <source>
        <strain evidence="2">SJ11</strain>
    </source>
</reference>
<keyword evidence="1" id="KW-0472">Membrane</keyword>
<keyword evidence="1" id="KW-0812">Transmembrane</keyword>
<keyword evidence="1" id="KW-1133">Transmembrane helix</keyword>
<comment type="caution">
    <text evidence="2">The sequence shown here is derived from an EMBL/GenBank/DDBJ whole genome shotgun (WGS) entry which is preliminary data.</text>
</comment>
<dbReference type="EMBL" id="JAPWGL010000001">
    <property type="protein sequence ID" value="MCZ4222570.1"/>
    <property type="molecule type" value="Genomic_DNA"/>
</dbReference>
<keyword evidence="3" id="KW-1185">Reference proteome</keyword>
<name>A0ABT4KUH0_9SPHI</name>
<proteinExistence type="predicted"/>
<dbReference type="RefSeq" id="WP_269414370.1">
    <property type="nucleotide sequence ID" value="NZ_JAPWGL010000001.1"/>
</dbReference>
<protein>
    <submittedName>
        <fullName evidence="2">Uncharacterized protein</fullName>
    </submittedName>
</protein>
<feature type="transmembrane region" description="Helical" evidence="1">
    <location>
        <begin position="109"/>
        <end position="134"/>
    </location>
</feature>
<gene>
    <name evidence="2" type="ORF">O0931_04600</name>
</gene>
<evidence type="ECO:0000256" key="1">
    <source>
        <dbReference type="SAM" id="Phobius"/>
    </source>
</evidence>